<sequence length="98" mass="11156">MSAYHWQCSYHSLGTAALERKKCHTEPKQQFIQPAIPSMAVAKEVAPSSTVLGLCFPLLRGSSRIDAKLRLPVCRILRDLELLVHISFIHYVYLYKLT</sequence>
<dbReference type="EMBL" id="AKHW03002185">
    <property type="protein sequence ID" value="KYO39521.1"/>
    <property type="molecule type" value="Genomic_DNA"/>
</dbReference>
<keyword evidence="2" id="KW-1185">Reference proteome</keyword>
<accession>A0A151NRN6</accession>
<comment type="caution">
    <text evidence="1">The sequence shown here is derived from an EMBL/GenBank/DDBJ whole genome shotgun (WGS) entry which is preliminary data.</text>
</comment>
<dbReference type="Proteomes" id="UP000050525">
    <property type="component" value="Unassembled WGS sequence"/>
</dbReference>
<gene>
    <name evidence="1" type="ORF">Y1Q_0018621</name>
</gene>
<protein>
    <submittedName>
        <fullName evidence="1">Uncharacterized protein</fullName>
    </submittedName>
</protein>
<dbReference type="AlphaFoldDB" id="A0A151NRN6"/>
<evidence type="ECO:0000313" key="1">
    <source>
        <dbReference type="EMBL" id="KYO39521.1"/>
    </source>
</evidence>
<organism evidence="1 2">
    <name type="scientific">Alligator mississippiensis</name>
    <name type="common">American alligator</name>
    <dbReference type="NCBI Taxonomy" id="8496"/>
    <lineage>
        <taxon>Eukaryota</taxon>
        <taxon>Metazoa</taxon>
        <taxon>Chordata</taxon>
        <taxon>Craniata</taxon>
        <taxon>Vertebrata</taxon>
        <taxon>Euteleostomi</taxon>
        <taxon>Archelosauria</taxon>
        <taxon>Archosauria</taxon>
        <taxon>Crocodylia</taxon>
        <taxon>Alligatoridae</taxon>
        <taxon>Alligatorinae</taxon>
        <taxon>Alligator</taxon>
    </lineage>
</organism>
<reference evidence="1 2" key="1">
    <citation type="journal article" date="2012" name="Genome Biol.">
        <title>Sequencing three crocodilian genomes to illuminate the evolution of archosaurs and amniotes.</title>
        <authorList>
            <person name="St John J.A."/>
            <person name="Braun E.L."/>
            <person name="Isberg S.R."/>
            <person name="Miles L.G."/>
            <person name="Chong A.Y."/>
            <person name="Gongora J."/>
            <person name="Dalzell P."/>
            <person name="Moran C."/>
            <person name="Bed'hom B."/>
            <person name="Abzhanov A."/>
            <person name="Burgess S.C."/>
            <person name="Cooksey A.M."/>
            <person name="Castoe T.A."/>
            <person name="Crawford N.G."/>
            <person name="Densmore L.D."/>
            <person name="Drew J.C."/>
            <person name="Edwards S.V."/>
            <person name="Faircloth B.C."/>
            <person name="Fujita M.K."/>
            <person name="Greenwold M.J."/>
            <person name="Hoffmann F.G."/>
            <person name="Howard J.M."/>
            <person name="Iguchi T."/>
            <person name="Janes D.E."/>
            <person name="Khan S.Y."/>
            <person name="Kohno S."/>
            <person name="de Koning A.J."/>
            <person name="Lance S.L."/>
            <person name="McCarthy F.M."/>
            <person name="McCormack J.E."/>
            <person name="Merchant M.E."/>
            <person name="Peterson D.G."/>
            <person name="Pollock D.D."/>
            <person name="Pourmand N."/>
            <person name="Raney B.J."/>
            <person name="Roessler K.A."/>
            <person name="Sanford J.R."/>
            <person name="Sawyer R.H."/>
            <person name="Schmidt C.J."/>
            <person name="Triplett E.W."/>
            <person name="Tuberville T.D."/>
            <person name="Venegas-Anaya M."/>
            <person name="Howard J.T."/>
            <person name="Jarvis E.D."/>
            <person name="Guillette L.J.Jr."/>
            <person name="Glenn T.C."/>
            <person name="Green R.E."/>
            <person name="Ray D.A."/>
        </authorList>
    </citation>
    <scope>NUCLEOTIDE SEQUENCE [LARGE SCALE GENOMIC DNA]</scope>
    <source>
        <strain evidence="1">KSC_2009_1</strain>
    </source>
</reference>
<proteinExistence type="predicted"/>
<name>A0A151NRN6_ALLMI</name>
<evidence type="ECO:0000313" key="2">
    <source>
        <dbReference type="Proteomes" id="UP000050525"/>
    </source>
</evidence>